<feature type="domain" description="Poly(A) RNA polymerase mitochondrial-like central palm" evidence="2">
    <location>
        <begin position="49"/>
        <end position="185"/>
    </location>
</feature>
<name>A0A2T8IJG0_9POAL</name>
<dbReference type="SUPFAM" id="SSF81301">
    <property type="entry name" value="Nucleotidyltransferase"/>
    <property type="match status" value="1"/>
</dbReference>
<sequence length="555" mass="63012">MKQCVMLGGFGDTGRLRLTTPDTPPPPARLCVVVFSMIYRLHSFEVLKACIEDILSTIKPEEDDRKKRLCAIQELADSIYSVGALRGAVVKPFGSFISNLYAKSGDLDVSVDLSSSSRIRTSKQKKQNALRELMRALQIRGVARYVEFIPNARVPIIQYMSNQFDISCDISINNYPGRIKSRIFYWINTIDERFRDMVLLVKEWAKAQNINDPKNGTLNSYSLCLLVIFYFQRCEPAILPPLKEIYDGDVAKETVFYDEKYVDEVCAANIARFLRQNMVQRNQTSLPRLFTSFFHEFLGIRGLSSKVISTYTGQFERIQDNPSWMAKSYSLFVEDPFERPDNAARAVDAEEMERIEQAFNHMSSRFIGGALDDWDELVSLLCTPAVGSILGGVRANHRTNTLPSHQLYSPASANLYDNQHHQQARGSMRSRSSSQSQGYARGHQTARSDQYHKQSQAYNTEGMTAGQFQNVHRPEAYITGLQTAVPLQYNDYVRSHASGSRTVGRYQNQQQRREYSPYQHAGTTRHEPAGGRWLGEAPARDSGYQASSSNTAWQW</sequence>
<dbReference type="Proteomes" id="UP000243499">
    <property type="component" value="Chromosome 5"/>
</dbReference>
<dbReference type="EMBL" id="CM008050">
    <property type="protein sequence ID" value="PVH37799.1"/>
    <property type="molecule type" value="Genomic_DNA"/>
</dbReference>
<evidence type="ECO:0000256" key="1">
    <source>
        <dbReference type="SAM" id="MobiDB-lite"/>
    </source>
</evidence>
<accession>A0A2T8IJG0</accession>
<feature type="region of interest" description="Disordered" evidence="1">
    <location>
        <begin position="498"/>
        <end position="555"/>
    </location>
</feature>
<feature type="compositionally biased region" description="Polar residues" evidence="1">
    <location>
        <begin position="498"/>
        <end position="510"/>
    </location>
</feature>
<protein>
    <recommendedName>
        <fullName evidence="2">Poly(A) RNA polymerase mitochondrial-like central palm domain-containing protein</fullName>
    </recommendedName>
</protein>
<dbReference type="CDD" id="cd05402">
    <property type="entry name" value="NT_PAP_TUTase"/>
    <property type="match status" value="1"/>
</dbReference>
<proteinExistence type="predicted"/>
<feature type="compositionally biased region" description="Polar residues" evidence="1">
    <location>
        <begin position="544"/>
        <end position="555"/>
    </location>
</feature>
<dbReference type="PANTHER" id="PTHR12271">
    <property type="entry name" value="POLY A POLYMERASE CID PAP -RELATED"/>
    <property type="match status" value="1"/>
</dbReference>
<reference evidence="3" key="1">
    <citation type="submission" date="2018-04" db="EMBL/GenBank/DDBJ databases">
        <title>WGS assembly of Panicum hallii.</title>
        <authorList>
            <person name="Lovell J."/>
            <person name="Jenkins J."/>
            <person name="Lowry D."/>
            <person name="Mamidi S."/>
            <person name="Sreedasyam A."/>
            <person name="Weng X."/>
            <person name="Barry K."/>
            <person name="Bonette J."/>
            <person name="Campitelli B."/>
            <person name="Daum C."/>
            <person name="Gordon S."/>
            <person name="Gould B."/>
            <person name="Lipzen A."/>
            <person name="Macqueen A."/>
            <person name="Palacio-Mejia J."/>
            <person name="Plott C."/>
            <person name="Shakirov E."/>
            <person name="Shu S."/>
            <person name="Yoshinaga Y."/>
            <person name="Zane M."/>
            <person name="Rokhsar D."/>
            <person name="Grimwood J."/>
            <person name="Schmutz J."/>
            <person name="Juenger T."/>
        </authorList>
    </citation>
    <scope>NUCLEOTIDE SEQUENCE [LARGE SCALE GENOMIC DNA]</scope>
    <source>
        <strain evidence="3">FIL2</strain>
    </source>
</reference>
<feature type="compositionally biased region" description="Low complexity" evidence="1">
    <location>
        <begin position="424"/>
        <end position="442"/>
    </location>
</feature>
<feature type="region of interest" description="Disordered" evidence="1">
    <location>
        <begin position="419"/>
        <end position="451"/>
    </location>
</feature>
<dbReference type="InterPro" id="IPR054708">
    <property type="entry name" value="MTPAP-like_central"/>
</dbReference>
<dbReference type="SUPFAM" id="SSF81631">
    <property type="entry name" value="PAP/OAS1 substrate-binding domain"/>
    <property type="match status" value="1"/>
</dbReference>
<dbReference type="Gene3D" id="3.30.460.10">
    <property type="entry name" value="Beta Polymerase, domain 2"/>
    <property type="match status" value="1"/>
</dbReference>
<dbReference type="Gene3D" id="1.10.1410.10">
    <property type="match status" value="1"/>
</dbReference>
<dbReference type="Gramene" id="PVH37799">
    <property type="protein sequence ID" value="PVH37799"/>
    <property type="gene ID" value="PAHAL_5G092200"/>
</dbReference>
<evidence type="ECO:0000313" key="3">
    <source>
        <dbReference type="EMBL" id="PVH37799.1"/>
    </source>
</evidence>
<dbReference type="AlphaFoldDB" id="A0A2T8IJG0"/>
<dbReference type="GO" id="GO:0031123">
    <property type="term" value="P:RNA 3'-end processing"/>
    <property type="evidence" value="ECO:0007669"/>
    <property type="project" value="TreeGrafter"/>
</dbReference>
<organism evidence="3">
    <name type="scientific">Panicum hallii</name>
    <dbReference type="NCBI Taxonomy" id="206008"/>
    <lineage>
        <taxon>Eukaryota</taxon>
        <taxon>Viridiplantae</taxon>
        <taxon>Streptophyta</taxon>
        <taxon>Embryophyta</taxon>
        <taxon>Tracheophyta</taxon>
        <taxon>Spermatophyta</taxon>
        <taxon>Magnoliopsida</taxon>
        <taxon>Liliopsida</taxon>
        <taxon>Poales</taxon>
        <taxon>Poaceae</taxon>
        <taxon>PACMAD clade</taxon>
        <taxon>Panicoideae</taxon>
        <taxon>Panicodae</taxon>
        <taxon>Paniceae</taxon>
        <taxon>Panicinae</taxon>
        <taxon>Panicum</taxon>
        <taxon>Panicum sect. Panicum</taxon>
    </lineage>
</organism>
<dbReference type="InterPro" id="IPR043519">
    <property type="entry name" value="NT_sf"/>
</dbReference>
<dbReference type="Pfam" id="PF22600">
    <property type="entry name" value="MTPAP-like_central"/>
    <property type="match status" value="1"/>
</dbReference>
<gene>
    <name evidence="3" type="ORF">PAHAL_5G092200</name>
</gene>
<dbReference type="PANTHER" id="PTHR12271:SF123">
    <property type="entry name" value="PROTEIN HESO1"/>
    <property type="match status" value="1"/>
</dbReference>
<dbReference type="GO" id="GO:0050265">
    <property type="term" value="F:RNA uridylyltransferase activity"/>
    <property type="evidence" value="ECO:0007669"/>
    <property type="project" value="TreeGrafter"/>
</dbReference>
<evidence type="ECO:0000259" key="2">
    <source>
        <dbReference type="Pfam" id="PF22600"/>
    </source>
</evidence>